<sequence length="117" mass="11902">MAALLSRLLILLAVLVAPLTMAGHAAAMASPPAPQATVVHHRAAEMAAEHCAGASDERPKDRPGQAFDCAIACAALPAMPARVAEISRMPAPLDPPAPACAPRGLHPEAATPPPRIS</sequence>
<dbReference type="Proteomes" id="UP000298213">
    <property type="component" value="Unassembled WGS sequence"/>
</dbReference>
<dbReference type="RefSeq" id="WP_135083925.1">
    <property type="nucleotide sequence ID" value="NZ_SPDV01000005.1"/>
</dbReference>
<comment type="caution">
    <text evidence="3">The sequence shown here is derived from an EMBL/GenBank/DDBJ whole genome shotgun (WGS) entry which is preliminary data.</text>
</comment>
<organism evidence="3 4">
    <name type="scientific">Sphingomonas parva</name>
    <dbReference type="NCBI Taxonomy" id="2555898"/>
    <lineage>
        <taxon>Bacteria</taxon>
        <taxon>Pseudomonadati</taxon>
        <taxon>Pseudomonadota</taxon>
        <taxon>Alphaproteobacteria</taxon>
        <taxon>Sphingomonadales</taxon>
        <taxon>Sphingomonadaceae</taxon>
        <taxon>Sphingomonas</taxon>
    </lineage>
</organism>
<keyword evidence="2" id="KW-0732">Signal</keyword>
<gene>
    <name evidence="3" type="ORF">E2493_03880</name>
</gene>
<protein>
    <recommendedName>
        <fullName evidence="5">CopY family transcriptional regulator</fullName>
    </recommendedName>
</protein>
<feature type="region of interest" description="Disordered" evidence="1">
    <location>
        <begin position="90"/>
        <end position="117"/>
    </location>
</feature>
<evidence type="ECO:0000313" key="3">
    <source>
        <dbReference type="EMBL" id="TFI59621.1"/>
    </source>
</evidence>
<evidence type="ECO:0008006" key="5">
    <source>
        <dbReference type="Google" id="ProtNLM"/>
    </source>
</evidence>
<evidence type="ECO:0000256" key="2">
    <source>
        <dbReference type="SAM" id="SignalP"/>
    </source>
</evidence>
<evidence type="ECO:0000313" key="4">
    <source>
        <dbReference type="Proteomes" id="UP000298213"/>
    </source>
</evidence>
<dbReference type="AlphaFoldDB" id="A0A4Y8ZUD5"/>
<name>A0A4Y8ZUD5_9SPHN</name>
<evidence type="ECO:0000256" key="1">
    <source>
        <dbReference type="SAM" id="MobiDB-lite"/>
    </source>
</evidence>
<proteinExistence type="predicted"/>
<feature type="chain" id="PRO_5021280320" description="CopY family transcriptional regulator" evidence="2">
    <location>
        <begin position="30"/>
        <end position="117"/>
    </location>
</feature>
<reference evidence="3 4" key="1">
    <citation type="submission" date="2019-03" db="EMBL/GenBank/DDBJ databases">
        <title>Genome sequence of Sphingomonas sp. 17J27-24.</title>
        <authorList>
            <person name="Kim M."/>
            <person name="Maeng S."/>
            <person name="Sathiyaraj S."/>
        </authorList>
    </citation>
    <scope>NUCLEOTIDE SEQUENCE [LARGE SCALE GENOMIC DNA]</scope>
    <source>
        <strain evidence="3 4">17J27-24</strain>
    </source>
</reference>
<accession>A0A4Y8ZUD5</accession>
<keyword evidence="4" id="KW-1185">Reference proteome</keyword>
<feature type="signal peptide" evidence="2">
    <location>
        <begin position="1"/>
        <end position="29"/>
    </location>
</feature>
<dbReference type="EMBL" id="SPDV01000005">
    <property type="protein sequence ID" value="TFI59621.1"/>
    <property type="molecule type" value="Genomic_DNA"/>
</dbReference>